<gene>
    <name evidence="2" type="ORF">AVEN_68554_1</name>
</gene>
<sequence length="264" mass="30365">MTEESTKKIMTFENAREVRKREYGREIKTLCQNQEALEAKATKTKTLYKSKKQIAKCNYCHQNGNWVKSCRKWIAEGKPAKPNQDDKFQRKDGVTGNMSLLALHEEAFSFEEGCYDWFVDNGASKHDTNNNNYFTDFEVFESPHGVTAANGKIFPAVGNGTLKIVTEVKGERQFQELKEVWLVSGISKNLFSVLATHDRNTNSKFESTSEEFWLQINNKVILYSTRNKSGGLYKVYMEVLITNNPVEVKIANTNYSILQLYHER</sequence>
<evidence type="ECO:0000313" key="3">
    <source>
        <dbReference type="Proteomes" id="UP000499080"/>
    </source>
</evidence>
<reference evidence="2 3" key="1">
    <citation type="journal article" date="2019" name="Sci. Rep.">
        <title>Orb-weaving spider Araneus ventricosus genome elucidates the spidroin gene catalogue.</title>
        <authorList>
            <person name="Kono N."/>
            <person name="Nakamura H."/>
            <person name="Ohtoshi R."/>
            <person name="Moran D.A.P."/>
            <person name="Shinohara A."/>
            <person name="Yoshida Y."/>
            <person name="Fujiwara M."/>
            <person name="Mori M."/>
            <person name="Tomita M."/>
            <person name="Arakawa K."/>
        </authorList>
    </citation>
    <scope>NUCLEOTIDE SEQUENCE [LARGE SCALE GENOMIC DNA]</scope>
</reference>
<comment type="caution">
    <text evidence="2">The sequence shown here is derived from an EMBL/GenBank/DDBJ whole genome shotgun (WGS) entry which is preliminary data.</text>
</comment>
<evidence type="ECO:0000313" key="2">
    <source>
        <dbReference type="EMBL" id="GBM63103.1"/>
    </source>
</evidence>
<dbReference type="InterPro" id="IPR054722">
    <property type="entry name" value="PolX-like_BBD"/>
</dbReference>
<evidence type="ECO:0000259" key="1">
    <source>
        <dbReference type="Pfam" id="PF22936"/>
    </source>
</evidence>
<organism evidence="2 3">
    <name type="scientific">Araneus ventricosus</name>
    <name type="common">Orbweaver spider</name>
    <name type="synonym">Epeira ventricosa</name>
    <dbReference type="NCBI Taxonomy" id="182803"/>
    <lineage>
        <taxon>Eukaryota</taxon>
        <taxon>Metazoa</taxon>
        <taxon>Ecdysozoa</taxon>
        <taxon>Arthropoda</taxon>
        <taxon>Chelicerata</taxon>
        <taxon>Arachnida</taxon>
        <taxon>Araneae</taxon>
        <taxon>Araneomorphae</taxon>
        <taxon>Entelegynae</taxon>
        <taxon>Araneoidea</taxon>
        <taxon>Araneidae</taxon>
        <taxon>Araneus</taxon>
    </lineage>
</organism>
<dbReference type="Proteomes" id="UP000499080">
    <property type="component" value="Unassembled WGS sequence"/>
</dbReference>
<keyword evidence="3" id="KW-1185">Reference proteome</keyword>
<protein>
    <recommendedName>
        <fullName evidence="1">Retrovirus-related Pol polyprotein from transposon TNT 1-94-like beta-barrel domain-containing protein</fullName>
    </recommendedName>
</protein>
<feature type="domain" description="Retrovirus-related Pol polyprotein from transposon TNT 1-94-like beta-barrel" evidence="1">
    <location>
        <begin position="117"/>
        <end position="199"/>
    </location>
</feature>
<dbReference type="AlphaFoldDB" id="A0A4Y2HCT1"/>
<dbReference type="OrthoDB" id="7548346at2759"/>
<dbReference type="Pfam" id="PF22936">
    <property type="entry name" value="Pol_BBD"/>
    <property type="match status" value="1"/>
</dbReference>
<accession>A0A4Y2HCT1</accession>
<proteinExistence type="predicted"/>
<name>A0A4Y2HCT1_ARAVE</name>
<dbReference type="EMBL" id="BGPR01001851">
    <property type="protein sequence ID" value="GBM63103.1"/>
    <property type="molecule type" value="Genomic_DNA"/>
</dbReference>